<dbReference type="Gene3D" id="3.20.20.300">
    <property type="entry name" value="Glycoside hydrolase, family 3, N-terminal domain"/>
    <property type="match status" value="1"/>
</dbReference>
<dbReference type="Pfam" id="PF00933">
    <property type="entry name" value="Glyco_hydro_3"/>
    <property type="match status" value="1"/>
</dbReference>
<dbReference type="InterPro" id="IPR017853">
    <property type="entry name" value="GH"/>
</dbReference>
<comment type="similarity">
    <text evidence="2">Belongs to the glycosyl hydrolase 3 family.</text>
</comment>
<comment type="caution">
    <text evidence="8">The sequence shown here is derived from an EMBL/GenBank/DDBJ whole genome shotgun (WGS) entry which is preliminary data.</text>
</comment>
<evidence type="ECO:0000256" key="1">
    <source>
        <dbReference type="ARBA" id="ARBA00001231"/>
    </source>
</evidence>
<accession>A0A511DX64</accession>
<evidence type="ECO:0000259" key="7">
    <source>
        <dbReference type="Pfam" id="PF00933"/>
    </source>
</evidence>
<dbReference type="InterPro" id="IPR036962">
    <property type="entry name" value="Glyco_hydro_3_N_sf"/>
</dbReference>
<dbReference type="OrthoDB" id="9805821at2"/>
<dbReference type="RefSeq" id="WP_057962202.1">
    <property type="nucleotide sequence ID" value="NZ_BJVK01000060.1"/>
</dbReference>
<feature type="signal peptide" evidence="6">
    <location>
        <begin position="1"/>
        <end position="33"/>
    </location>
</feature>
<evidence type="ECO:0000256" key="6">
    <source>
        <dbReference type="SAM" id="SignalP"/>
    </source>
</evidence>
<keyword evidence="9" id="KW-1185">Reference proteome</keyword>
<dbReference type="AlphaFoldDB" id="A0A511DX64"/>
<evidence type="ECO:0000313" key="9">
    <source>
        <dbReference type="Proteomes" id="UP000321893"/>
    </source>
</evidence>
<organism evidence="8 9">
    <name type="scientific">Lentilactobacillus kefiri</name>
    <name type="common">Lactobacillus kefiri</name>
    <dbReference type="NCBI Taxonomy" id="33962"/>
    <lineage>
        <taxon>Bacteria</taxon>
        <taxon>Bacillati</taxon>
        <taxon>Bacillota</taxon>
        <taxon>Bacilli</taxon>
        <taxon>Lactobacillales</taxon>
        <taxon>Lactobacillaceae</taxon>
        <taxon>Lentilactobacillus</taxon>
    </lineage>
</organism>
<keyword evidence="5" id="KW-0326">Glycosidase</keyword>
<feature type="chain" id="PRO_5039106706" description="beta-N-acetylhexosaminidase" evidence="6">
    <location>
        <begin position="34"/>
        <end position="378"/>
    </location>
</feature>
<dbReference type="InterPro" id="IPR001764">
    <property type="entry name" value="Glyco_hydro_3_N"/>
</dbReference>
<gene>
    <name evidence="8" type="ORF">LKE01_22500</name>
</gene>
<evidence type="ECO:0000313" key="8">
    <source>
        <dbReference type="EMBL" id="GEL29430.1"/>
    </source>
</evidence>
<keyword evidence="4" id="KW-0378">Hydrolase</keyword>
<comment type="catalytic activity">
    <reaction evidence="1">
        <text>Hydrolysis of terminal non-reducing N-acetyl-D-hexosamine residues in N-acetyl-beta-D-hexosaminides.</text>
        <dbReference type="EC" id="3.2.1.52"/>
    </reaction>
</comment>
<dbReference type="InterPro" id="IPR050226">
    <property type="entry name" value="NagZ_Beta-hexosaminidase"/>
</dbReference>
<dbReference type="GO" id="GO:0005975">
    <property type="term" value="P:carbohydrate metabolic process"/>
    <property type="evidence" value="ECO:0007669"/>
    <property type="project" value="InterPro"/>
</dbReference>
<dbReference type="EC" id="3.2.1.52" evidence="3"/>
<dbReference type="EMBL" id="BJVK01000060">
    <property type="protein sequence ID" value="GEL29430.1"/>
    <property type="molecule type" value="Genomic_DNA"/>
</dbReference>
<dbReference type="GO" id="GO:0009254">
    <property type="term" value="P:peptidoglycan turnover"/>
    <property type="evidence" value="ECO:0007669"/>
    <property type="project" value="TreeGrafter"/>
</dbReference>
<evidence type="ECO:0000256" key="3">
    <source>
        <dbReference type="ARBA" id="ARBA00012663"/>
    </source>
</evidence>
<dbReference type="PANTHER" id="PTHR30480:SF13">
    <property type="entry name" value="BETA-HEXOSAMINIDASE"/>
    <property type="match status" value="1"/>
</dbReference>
<sequence>MLKINHLFAKGMVTGTVMLASLGLMGVSTVSNPANNAQAASKNAALKAKVAKMTTNEKLGQLFVASVPNNTAQADYDIKAYHLGGVILYGSNFTGTKTSFKNKLKSYQNSANIPLTISTDQEGGTVSRLSVNPAISGRSYYPSPQAAYKAGGMNGITKWYKLEAKTLKGLGINWDFAPDVDVTSNKNSFIYDRTFGHGYQATGKYAQAAVTAIQSQGVGATLKHFPGYGSAADTHTGSASTNKTLRTFEKDDFVPFRAGIAANVDSVMVTHIILNKIDPKKPASLSKKDISLIADNYNGVIVSDSLQMGAVSNYADSHHVYRDVAAFKAGNDVLLSSNYKQGIPQLKHALAKGQITKSQLNNKVYKILQMKAKLGLIK</sequence>
<dbReference type="SUPFAM" id="SSF51445">
    <property type="entry name" value="(Trans)glycosidases"/>
    <property type="match status" value="1"/>
</dbReference>
<dbReference type="PANTHER" id="PTHR30480">
    <property type="entry name" value="BETA-HEXOSAMINIDASE-RELATED"/>
    <property type="match status" value="1"/>
</dbReference>
<protein>
    <recommendedName>
        <fullName evidence="3">beta-N-acetylhexosaminidase</fullName>
        <ecNumber evidence="3">3.2.1.52</ecNumber>
    </recommendedName>
</protein>
<evidence type="ECO:0000256" key="5">
    <source>
        <dbReference type="ARBA" id="ARBA00023295"/>
    </source>
</evidence>
<evidence type="ECO:0000256" key="4">
    <source>
        <dbReference type="ARBA" id="ARBA00022801"/>
    </source>
</evidence>
<proteinExistence type="inferred from homology"/>
<feature type="domain" description="Glycoside hydrolase family 3 N-terminal" evidence="7">
    <location>
        <begin position="54"/>
        <end position="369"/>
    </location>
</feature>
<name>A0A511DX64_LENKE</name>
<keyword evidence="6" id="KW-0732">Signal</keyword>
<evidence type="ECO:0000256" key="2">
    <source>
        <dbReference type="ARBA" id="ARBA00005336"/>
    </source>
</evidence>
<dbReference type="GO" id="GO:0004563">
    <property type="term" value="F:beta-N-acetylhexosaminidase activity"/>
    <property type="evidence" value="ECO:0007669"/>
    <property type="project" value="UniProtKB-EC"/>
</dbReference>
<reference evidence="8" key="1">
    <citation type="submission" date="2019-07" db="EMBL/GenBank/DDBJ databases">
        <title>Whole genome shotgun sequence of Lactobacillus kefiri NBRC 15888.</title>
        <authorList>
            <person name="Hosoyama A."/>
            <person name="Uohara A."/>
            <person name="Ohji S."/>
            <person name="Ichikawa N."/>
        </authorList>
    </citation>
    <scope>NUCLEOTIDE SEQUENCE [LARGE SCALE GENOMIC DNA]</scope>
    <source>
        <strain evidence="8">NBRC 15888</strain>
    </source>
</reference>
<dbReference type="Proteomes" id="UP000321893">
    <property type="component" value="Unassembled WGS sequence"/>
</dbReference>